<organism evidence="1 2">
    <name type="scientific">Rhodopirellula maiorica SM1</name>
    <dbReference type="NCBI Taxonomy" id="1265738"/>
    <lineage>
        <taxon>Bacteria</taxon>
        <taxon>Pseudomonadati</taxon>
        <taxon>Planctomycetota</taxon>
        <taxon>Planctomycetia</taxon>
        <taxon>Pirellulales</taxon>
        <taxon>Pirellulaceae</taxon>
        <taxon>Novipirellula</taxon>
    </lineage>
</organism>
<protein>
    <submittedName>
        <fullName evidence="1">Uncharacterized protein</fullName>
    </submittedName>
</protein>
<dbReference type="PATRIC" id="fig|1265738.3.peg.4280"/>
<gene>
    <name evidence="1" type="ORF">RMSM_04274</name>
</gene>
<sequence>MANHHPQTPLPSPCSLNTIKEKRCPTGRDSALHCLPSAFLPPSAGLTMASTRMRLL</sequence>
<reference evidence="1 2" key="1">
    <citation type="journal article" date="2013" name="Mar. Genomics">
        <title>Expression of sulfatases in Rhodopirellula baltica and the diversity of sulfatases in the genus Rhodopirellula.</title>
        <authorList>
            <person name="Wegner C.E."/>
            <person name="Richter-Heitmann T."/>
            <person name="Klindworth A."/>
            <person name="Klockow C."/>
            <person name="Richter M."/>
            <person name="Achstetter T."/>
            <person name="Glockner F.O."/>
            <person name="Harder J."/>
        </authorList>
    </citation>
    <scope>NUCLEOTIDE SEQUENCE [LARGE SCALE GENOMIC DNA]</scope>
    <source>
        <strain evidence="1 2">SM1</strain>
    </source>
</reference>
<dbReference type="EMBL" id="ANOG01000613">
    <property type="protein sequence ID" value="EMI18799.1"/>
    <property type="molecule type" value="Genomic_DNA"/>
</dbReference>
<dbReference type="Proteomes" id="UP000011991">
    <property type="component" value="Unassembled WGS sequence"/>
</dbReference>
<proteinExistence type="predicted"/>
<comment type="caution">
    <text evidence="1">The sequence shown here is derived from an EMBL/GenBank/DDBJ whole genome shotgun (WGS) entry which is preliminary data.</text>
</comment>
<keyword evidence="2" id="KW-1185">Reference proteome</keyword>
<evidence type="ECO:0000313" key="1">
    <source>
        <dbReference type="EMBL" id="EMI18799.1"/>
    </source>
</evidence>
<evidence type="ECO:0000313" key="2">
    <source>
        <dbReference type="Proteomes" id="UP000011991"/>
    </source>
</evidence>
<name>M5RY13_9BACT</name>
<dbReference type="AlphaFoldDB" id="M5RY13"/>
<accession>M5RY13</accession>